<evidence type="ECO:0000259" key="1">
    <source>
        <dbReference type="Pfam" id="PF09346"/>
    </source>
</evidence>
<feature type="domain" description="Knr4/Smi1-like" evidence="1">
    <location>
        <begin position="4"/>
        <end position="77"/>
    </location>
</feature>
<sequence length="85" mass="9779">MNNFYSINNSKYETILSAINRWGKVLGKGVLPIARDGGDNQFYLNLNETEPSVWIYLHDGNDKREKLADSLAEFIDKLQINPDYL</sequence>
<accession>A0AAW5MI29</accession>
<protein>
    <submittedName>
        <fullName evidence="2">SMI1/KNR4 family protein</fullName>
    </submittedName>
</protein>
<name>A0AAW5MI29_9ESCH</name>
<evidence type="ECO:0000313" key="3">
    <source>
        <dbReference type="Proteomes" id="UP001206878"/>
    </source>
</evidence>
<proteinExistence type="predicted"/>
<dbReference type="EMBL" id="JANPXH010000007">
    <property type="protein sequence ID" value="MCR6675804.1"/>
    <property type="molecule type" value="Genomic_DNA"/>
</dbReference>
<dbReference type="AlphaFoldDB" id="A0AAW5MI29"/>
<dbReference type="InterPro" id="IPR018958">
    <property type="entry name" value="Knr4/Smi1-like_dom"/>
</dbReference>
<dbReference type="Gene3D" id="3.40.1580.10">
    <property type="entry name" value="SMI1/KNR4-like"/>
    <property type="match status" value="1"/>
</dbReference>
<comment type="caution">
    <text evidence="2">The sequence shown here is derived from an EMBL/GenBank/DDBJ whole genome shotgun (WGS) entry which is preliminary data.</text>
</comment>
<reference evidence="2" key="1">
    <citation type="submission" date="2022-07" db="EMBL/GenBank/DDBJ databases">
        <title>Diversity of ethanolamine utilization by human commensal Escherichia coli.</title>
        <authorList>
            <person name="Jubelin G."/>
        </authorList>
    </citation>
    <scope>NUCLEOTIDE SEQUENCE</scope>
    <source>
        <strain evidence="2">S1</strain>
    </source>
</reference>
<dbReference type="InterPro" id="IPR037883">
    <property type="entry name" value="Knr4/Smi1-like_sf"/>
</dbReference>
<organism evidence="2 3">
    <name type="scientific">Escherichia marmotae</name>
    <dbReference type="NCBI Taxonomy" id="1499973"/>
    <lineage>
        <taxon>Bacteria</taxon>
        <taxon>Pseudomonadati</taxon>
        <taxon>Pseudomonadota</taxon>
        <taxon>Gammaproteobacteria</taxon>
        <taxon>Enterobacterales</taxon>
        <taxon>Enterobacteriaceae</taxon>
        <taxon>Escherichia</taxon>
    </lineage>
</organism>
<dbReference type="SUPFAM" id="SSF160631">
    <property type="entry name" value="SMI1/KNR4-like"/>
    <property type="match status" value="1"/>
</dbReference>
<gene>
    <name evidence="2" type="ORF">NVV43_09295</name>
</gene>
<evidence type="ECO:0000313" key="2">
    <source>
        <dbReference type="EMBL" id="MCR6675804.1"/>
    </source>
</evidence>
<dbReference type="Proteomes" id="UP001206878">
    <property type="component" value="Unassembled WGS sequence"/>
</dbReference>
<dbReference type="Pfam" id="PF09346">
    <property type="entry name" value="SMI1_KNR4"/>
    <property type="match status" value="1"/>
</dbReference>